<feature type="compositionally biased region" description="Basic and acidic residues" evidence="5">
    <location>
        <begin position="257"/>
        <end position="268"/>
    </location>
</feature>
<dbReference type="SUPFAM" id="SSF117856">
    <property type="entry name" value="AF0104/ALDC/Ptd012-like"/>
    <property type="match status" value="1"/>
</dbReference>
<comment type="subcellular location">
    <subcellularLocation>
        <location evidence="4">Nucleus</location>
    </subcellularLocation>
</comment>
<comment type="function">
    <text evidence="4">Transcription factor that specifically binds AT-rich DNA sequences related to the nuclear matrix attachment regions (MARs).</text>
</comment>
<dbReference type="PANTHER" id="PTHR31500:SF18">
    <property type="entry name" value="AT-HOOK MOTIF NUCLEAR-LOCALIZED PROTEIN 3"/>
    <property type="match status" value="1"/>
</dbReference>
<evidence type="ECO:0000259" key="6">
    <source>
        <dbReference type="PROSITE" id="PS51742"/>
    </source>
</evidence>
<reference evidence="7" key="1">
    <citation type="submission" date="2020-06" db="EMBL/GenBank/DDBJ databases">
        <authorList>
            <person name="Li T."/>
            <person name="Hu X."/>
            <person name="Zhang T."/>
            <person name="Song X."/>
            <person name="Zhang H."/>
            <person name="Dai N."/>
            <person name="Sheng W."/>
            <person name="Hou X."/>
            <person name="Wei L."/>
        </authorList>
    </citation>
    <scope>NUCLEOTIDE SEQUENCE</scope>
    <source>
        <strain evidence="7">G01</strain>
        <tissue evidence="7">Leaf</tissue>
    </source>
</reference>
<organism evidence="7">
    <name type="scientific">Sesamum angustifolium</name>
    <dbReference type="NCBI Taxonomy" id="2727405"/>
    <lineage>
        <taxon>Eukaryota</taxon>
        <taxon>Viridiplantae</taxon>
        <taxon>Streptophyta</taxon>
        <taxon>Embryophyta</taxon>
        <taxon>Tracheophyta</taxon>
        <taxon>Spermatophyta</taxon>
        <taxon>Magnoliopsida</taxon>
        <taxon>eudicotyledons</taxon>
        <taxon>Gunneridae</taxon>
        <taxon>Pentapetalae</taxon>
        <taxon>asterids</taxon>
        <taxon>lamiids</taxon>
        <taxon>Lamiales</taxon>
        <taxon>Pedaliaceae</taxon>
        <taxon>Sesamum</taxon>
    </lineage>
</organism>
<keyword evidence="2 4" id="KW-0238">DNA-binding</keyword>
<dbReference type="InterPro" id="IPR005175">
    <property type="entry name" value="PPC_dom"/>
</dbReference>
<name>A0AAW2PV31_9LAMI</name>
<dbReference type="InterPro" id="IPR039605">
    <property type="entry name" value="AHL"/>
</dbReference>
<dbReference type="EMBL" id="JACGWK010000004">
    <property type="protein sequence ID" value="KAL0359016.1"/>
    <property type="molecule type" value="Genomic_DNA"/>
</dbReference>
<reference evidence="7" key="2">
    <citation type="journal article" date="2024" name="Plant">
        <title>Genomic evolution and insights into agronomic trait innovations of Sesamum species.</title>
        <authorList>
            <person name="Miao H."/>
            <person name="Wang L."/>
            <person name="Qu L."/>
            <person name="Liu H."/>
            <person name="Sun Y."/>
            <person name="Le M."/>
            <person name="Wang Q."/>
            <person name="Wei S."/>
            <person name="Zheng Y."/>
            <person name="Lin W."/>
            <person name="Duan Y."/>
            <person name="Cao H."/>
            <person name="Xiong S."/>
            <person name="Wang X."/>
            <person name="Wei L."/>
            <person name="Li C."/>
            <person name="Ma Q."/>
            <person name="Ju M."/>
            <person name="Zhao R."/>
            <person name="Li G."/>
            <person name="Mu C."/>
            <person name="Tian Q."/>
            <person name="Mei H."/>
            <person name="Zhang T."/>
            <person name="Gao T."/>
            <person name="Zhang H."/>
        </authorList>
    </citation>
    <scope>NUCLEOTIDE SEQUENCE</scope>
    <source>
        <strain evidence="7">G01</strain>
    </source>
</reference>
<feature type="region of interest" description="Disordered" evidence="5">
    <location>
        <begin position="184"/>
        <end position="203"/>
    </location>
</feature>
<evidence type="ECO:0000256" key="4">
    <source>
        <dbReference type="RuleBase" id="RU367031"/>
    </source>
</evidence>
<feature type="domain" description="PPC" evidence="6">
    <location>
        <begin position="47"/>
        <end position="203"/>
    </location>
</feature>
<evidence type="ECO:0000256" key="3">
    <source>
        <dbReference type="ARBA" id="ARBA00023163"/>
    </source>
</evidence>
<comment type="domain">
    <text evidence="4">The PPC domain mediates interactions between AHL proteins.</text>
</comment>
<accession>A0AAW2PV31</accession>
<proteinExistence type="predicted"/>
<dbReference type="PANTHER" id="PTHR31500">
    <property type="entry name" value="AT-HOOK MOTIF NUCLEAR-LOCALIZED PROTEIN 9"/>
    <property type="match status" value="1"/>
</dbReference>
<dbReference type="CDD" id="cd11378">
    <property type="entry name" value="DUF296"/>
    <property type="match status" value="1"/>
</dbReference>
<dbReference type="AlphaFoldDB" id="A0AAW2PV31"/>
<protein>
    <recommendedName>
        <fullName evidence="4">AT-hook motif nuclear-localized protein</fullName>
    </recommendedName>
</protein>
<keyword evidence="1 4" id="KW-0805">Transcription regulation</keyword>
<evidence type="ECO:0000256" key="2">
    <source>
        <dbReference type="ARBA" id="ARBA00023125"/>
    </source>
</evidence>
<feature type="region of interest" description="Disordered" evidence="5">
    <location>
        <begin position="14"/>
        <end position="33"/>
    </location>
</feature>
<sequence>MPISASIPLTGDYSAWKHSSGRSSDSSKKKHKLDFESPGGTMAFSLGASFIPHVITVNAGEDVNMKIISFSQQGSRAICILAANGTISNVTLRQPNSSGGTLTIRGRNLFSHREFNIGRFEILSLTGSFMPSDNGLTKSRSGGMSVSLAGPDGRVFGGGLAGMLVAAGPVQVVIGSFLPGHQLEQKPKKPKYERTIAFGPVPTNPVSEERYEAAYSGPKPNLTTSASFHIDNNMASVNSVHHSKTSEPRSNVSLPGEDSREQSHEITC</sequence>
<evidence type="ECO:0000313" key="7">
    <source>
        <dbReference type="EMBL" id="KAL0359016.1"/>
    </source>
</evidence>
<gene>
    <name evidence="7" type="ORF">Sangu_0751000</name>
</gene>
<evidence type="ECO:0000256" key="1">
    <source>
        <dbReference type="ARBA" id="ARBA00023015"/>
    </source>
</evidence>
<dbReference type="GO" id="GO:0005634">
    <property type="term" value="C:nucleus"/>
    <property type="evidence" value="ECO:0007669"/>
    <property type="project" value="UniProtKB-SubCell"/>
</dbReference>
<dbReference type="PROSITE" id="PS51742">
    <property type="entry name" value="PPC"/>
    <property type="match status" value="1"/>
</dbReference>
<dbReference type="GO" id="GO:0003680">
    <property type="term" value="F:minor groove of adenine-thymine-rich DNA binding"/>
    <property type="evidence" value="ECO:0007669"/>
    <property type="project" value="UniProtKB-UniRule"/>
</dbReference>
<keyword evidence="3 4" id="KW-0804">Transcription</keyword>
<dbReference type="Gene3D" id="3.30.1330.80">
    <property type="entry name" value="Hypothetical protein, similar to alpha- acetolactate decarboxylase, domain 2"/>
    <property type="match status" value="1"/>
</dbReference>
<dbReference type="Pfam" id="PF03479">
    <property type="entry name" value="PCC"/>
    <property type="match status" value="1"/>
</dbReference>
<comment type="caution">
    <text evidence="7">The sequence shown here is derived from an EMBL/GenBank/DDBJ whole genome shotgun (WGS) entry which is preliminary data.</text>
</comment>
<feature type="compositionally biased region" description="Basic and acidic residues" evidence="5">
    <location>
        <begin position="184"/>
        <end position="194"/>
    </location>
</feature>
<feature type="region of interest" description="Disordered" evidence="5">
    <location>
        <begin position="239"/>
        <end position="268"/>
    </location>
</feature>
<evidence type="ECO:0000256" key="5">
    <source>
        <dbReference type="SAM" id="MobiDB-lite"/>
    </source>
</evidence>
<keyword evidence="4" id="KW-0539">Nucleus</keyword>